<reference evidence="3" key="2">
    <citation type="submission" date="2012-06" db="EMBL/GenBank/DDBJ databases">
        <authorList>
            <person name="Yu Y."/>
            <person name="Currie J."/>
            <person name="Lomeli R."/>
            <person name="Angelova A."/>
            <person name="Collura K."/>
            <person name="Wissotski M."/>
            <person name="Campos D."/>
            <person name="Kudrna D."/>
            <person name="Golser W."/>
            <person name="Ashely E."/>
            <person name="Descour A."/>
            <person name="Fernandes J."/>
            <person name="Soderlund C."/>
            <person name="Walbot V."/>
        </authorList>
    </citation>
    <scope>NUCLEOTIDE SEQUENCE</scope>
    <source>
        <strain evidence="3">B73</strain>
    </source>
</reference>
<sequence>MYISYYEKEKGFLFNSSRPSFFNVIFESRSISDVYDAGCCALELEVAEPPTGVGAVASLSVVDGEQRGAAHPEVVVAGDEGPGLPADPAVDADGDEQVPRRLVLCERGGEVGRQRDVGGGEEGRPDGGVVGRLEEGRQRGGHRDLHRPVLGVHVGAVVVDADAVVGVARRQRGLHGDGEVGGGADVDAHDAHVVEEEARLGGAEDEPDDEHDEEDEHDDAHQGGAEATVQTLPLAVLVLVAVLDRHFVMLVADCCLLLVVGVVVVFFFFFSSSSLPLFFV</sequence>
<proteinExistence type="evidence at transcript level"/>
<feature type="transmembrane region" description="Helical" evidence="2">
    <location>
        <begin position="247"/>
        <end position="270"/>
    </location>
</feature>
<dbReference type="AlphaFoldDB" id="B7ZYJ5"/>
<keyword evidence="2" id="KW-1133">Transmembrane helix</keyword>
<name>B7ZYJ5_MAIZE</name>
<accession>B7ZYJ5</accession>
<protein>
    <submittedName>
        <fullName evidence="3">Uncharacterized protein</fullName>
    </submittedName>
</protein>
<keyword evidence="2" id="KW-0812">Transmembrane</keyword>
<evidence type="ECO:0000256" key="1">
    <source>
        <dbReference type="SAM" id="MobiDB-lite"/>
    </source>
</evidence>
<feature type="compositionally biased region" description="Basic and acidic residues" evidence="1">
    <location>
        <begin position="111"/>
        <end position="125"/>
    </location>
</feature>
<feature type="compositionally biased region" description="Basic and acidic residues" evidence="1">
    <location>
        <begin position="132"/>
        <end position="146"/>
    </location>
</feature>
<evidence type="ECO:0000256" key="2">
    <source>
        <dbReference type="SAM" id="Phobius"/>
    </source>
</evidence>
<feature type="compositionally biased region" description="Acidic residues" evidence="1">
    <location>
        <begin position="203"/>
        <end position="217"/>
    </location>
</feature>
<dbReference type="EMBL" id="BT054387">
    <property type="protein sequence ID" value="ACL52994.1"/>
    <property type="molecule type" value="mRNA"/>
</dbReference>
<feature type="region of interest" description="Disordered" evidence="1">
    <location>
        <begin position="111"/>
        <end position="146"/>
    </location>
</feature>
<feature type="region of interest" description="Disordered" evidence="1">
    <location>
        <begin position="198"/>
        <end position="223"/>
    </location>
</feature>
<keyword evidence="2" id="KW-0472">Membrane</keyword>
<organism evidence="3">
    <name type="scientific">Zea mays</name>
    <name type="common">Maize</name>
    <dbReference type="NCBI Taxonomy" id="4577"/>
    <lineage>
        <taxon>Eukaryota</taxon>
        <taxon>Viridiplantae</taxon>
        <taxon>Streptophyta</taxon>
        <taxon>Embryophyta</taxon>
        <taxon>Tracheophyta</taxon>
        <taxon>Spermatophyta</taxon>
        <taxon>Magnoliopsida</taxon>
        <taxon>Liliopsida</taxon>
        <taxon>Poales</taxon>
        <taxon>Poaceae</taxon>
        <taxon>PACMAD clade</taxon>
        <taxon>Panicoideae</taxon>
        <taxon>Andropogonodae</taxon>
        <taxon>Andropogoneae</taxon>
        <taxon>Tripsacinae</taxon>
        <taxon>Zea</taxon>
    </lineage>
</organism>
<reference evidence="3" key="1">
    <citation type="journal article" date="2009" name="PLoS Genet.">
        <title>Sequencing, mapping, and analysis of 27,455 maize full-length cDNAs.</title>
        <authorList>
            <person name="Soderlund C."/>
            <person name="Descour A."/>
            <person name="Kudrna D."/>
            <person name="Bomhoff M."/>
            <person name="Boyd L."/>
            <person name="Currie J."/>
            <person name="Angelova A."/>
            <person name="Collura K."/>
            <person name="Wissotski M."/>
            <person name="Ashley E."/>
            <person name="Morrow D."/>
            <person name="Fernandes J."/>
            <person name="Walbot V."/>
            <person name="Yu Y."/>
        </authorList>
    </citation>
    <scope>NUCLEOTIDE SEQUENCE</scope>
    <source>
        <strain evidence="3">B73</strain>
    </source>
</reference>
<evidence type="ECO:0000313" key="3">
    <source>
        <dbReference type="EMBL" id="ACL52994.1"/>
    </source>
</evidence>